<evidence type="ECO:0000313" key="1">
    <source>
        <dbReference type="EMBL" id="CAD1823268.1"/>
    </source>
</evidence>
<name>A0A6V7NXQ7_ANACO</name>
<gene>
    <name evidence="1" type="ORF">CB5_LOCUS6479</name>
</gene>
<organism evidence="1">
    <name type="scientific">Ananas comosus var. bracteatus</name>
    <name type="common">red pineapple</name>
    <dbReference type="NCBI Taxonomy" id="296719"/>
    <lineage>
        <taxon>Eukaryota</taxon>
        <taxon>Viridiplantae</taxon>
        <taxon>Streptophyta</taxon>
        <taxon>Embryophyta</taxon>
        <taxon>Tracheophyta</taxon>
        <taxon>Spermatophyta</taxon>
        <taxon>Magnoliopsida</taxon>
        <taxon>Liliopsida</taxon>
        <taxon>Poales</taxon>
        <taxon>Bromeliaceae</taxon>
        <taxon>Bromelioideae</taxon>
        <taxon>Ananas</taxon>
    </lineage>
</organism>
<sequence>MHASGKWCRIYSSSHYPQPCGPWVRYFTPTRDSDHPTRLQAVKLSDHLSLPVGTPKVQISIAPPTFPSHAFSPDLRSSRRAFGSRFASKFGHVKQTPNGQHLHCPPKAQQQSYVHFCHRNNNAKTFNSRNCEATRGWSATARSGQAGCRVPREADCKCRRAIGKQAKDVLGRQHRVGYGPSTCGSGFRNFRTCEDPGIKARACATISPPRLIPREDWGRSHGDHRPRLEPLSWRVRRFRRRMVKPNVDQTAGID</sequence>
<protein>
    <submittedName>
        <fullName evidence="1">Uncharacterized protein</fullName>
    </submittedName>
</protein>
<dbReference type="AlphaFoldDB" id="A0A6V7NXQ7"/>
<proteinExistence type="predicted"/>
<accession>A0A6V7NXQ7</accession>
<dbReference type="EMBL" id="LR862143">
    <property type="protein sequence ID" value="CAD1823268.1"/>
    <property type="molecule type" value="Genomic_DNA"/>
</dbReference>
<reference evidence="1" key="1">
    <citation type="submission" date="2020-07" db="EMBL/GenBank/DDBJ databases">
        <authorList>
            <person name="Lin J."/>
        </authorList>
    </citation>
    <scope>NUCLEOTIDE SEQUENCE</scope>
</reference>